<protein>
    <submittedName>
        <fullName evidence="5">Uncharacterized protein</fullName>
    </submittedName>
</protein>
<dbReference type="PANTHER" id="PTHR24186">
    <property type="entry name" value="PROTEIN PHOSPHATASE 1 REGULATORY SUBUNIT"/>
    <property type="match status" value="1"/>
</dbReference>
<evidence type="ECO:0000256" key="2">
    <source>
        <dbReference type="ARBA" id="ARBA00023043"/>
    </source>
</evidence>
<dbReference type="SMART" id="SM00248">
    <property type="entry name" value="ANK"/>
    <property type="match status" value="3"/>
</dbReference>
<feature type="region of interest" description="Disordered" evidence="4">
    <location>
        <begin position="170"/>
        <end position="189"/>
    </location>
</feature>
<dbReference type="Pfam" id="PF12796">
    <property type="entry name" value="Ank_2"/>
    <property type="match status" value="1"/>
</dbReference>
<dbReference type="PROSITE" id="PS50088">
    <property type="entry name" value="ANK_REPEAT"/>
    <property type="match status" value="1"/>
</dbReference>
<evidence type="ECO:0000256" key="1">
    <source>
        <dbReference type="ARBA" id="ARBA00022737"/>
    </source>
</evidence>
<evidence type="ECO:0000313" key="6">
    <source>
        <dbReference type="Proteomes" id="UP000316621"/>
    </source>
</evidence>
<reference evidence="5 6" key="1">
    <citation type="journal article" date="2018" name="Science">
        <title>The opium poppy genome and morphinan production.</title>
        <authorList>
            <person name="Guo L."/>
            <person name="Winzer T."/>
            <person name="Yang X."/>
            <person name="Li Y."/>
            <person name="Ning Z."/>
            <person name="He Z."/>
            <person name="Teodor R."/>
            <person name="Lu Y."/>
            <person name="Bowser T.A."/>
            <person name="Graham I.A."/>
            <person name="Ye K."/>
        </authorList>
    </citation>
    <scope>NUCLEOTIDE SEQUENCE [LARGE SCALE GENOMIC DNA]</scope>
    <source>
        <strain evidence="6">cv. HN1</strain>
        <tissue evidence="5">Leaves</tissue>
    </source>
</reference>
<feature type="compositionally biased region" description="Polar residues" evidence="4">
    <location>
        <begin position="177"/>
        <end position="189"/>
    </location>
</feature>
<dbReference type="Proteomes" id="UP000316621">
    <property type="component" value="Chromosome 2"/>
</dbReference>
<dbReference type="Gene3D" id="1.25.40.20">
    <property type="entry name" value="Ankyrin repeat-containing domain"/>
    <property type="match status" value="1"/>
</dbReference>
<evidence type="ECO:0000256" key="3">
    <source>
        <dbReference type="PROSITE-ProRule" id="PRU00023"/>
    </source>
</evidence>
<dbReference type="InterPro" id="IPR036770">
    <property type="entry name" value="Ankyrin_rpt-contain_sf"/>
</dbReference>
<dbReference type="PANTHER" id="PTHR24186:SF37">
    <property type="entry name" value="PGG DOMAIN-CONTAINING PROTEIN"/>
    <property type="match status" value="1"/>
</dbReference>
<keyword evidence="6" id="KW-1185">Reference proteome</keyword>
<evidence type="ECO:0000313" key="5">
    <source>
        <dbReference type="EMBL" id="RZC49508.1"/>
    </source>
</evidence>
<accession>A0A4Y7IPT8</accession>
<keyword evidence="1" id="KW-0677">Repeat</keyword>
<dbReference type="AlphaFoldDB" id="A0A4Y7IPT8"/>
<dbReference type="Pfam" id="PF13606">
    <property type="entry name" value="Ank_3"/>
    <property type="match status" value="1"/>
</dbReference>
<evidence type="ECO:0000256" key="4">
    <source>
        <dbReference type="SAM" id="MobiDB-lite"/>
    </source>
</evidence>
<proteinExistence type="predicted"/>
<dbReference type="EMBL" id="CM010716">
    <property type="protein sequence ID" value="RZC49508.1"/>
    <property type="molecule type" value="Genomic_DNA"/>
</dbReference>
<keyword evidence="2 3" id="KW-0040">ANK repeat</keyword>
<name>A0A4Y7IPT8_PAPSO</name>
<dbReference type="Gramene" id="RZC49508">
    <property type="protein sequence ID" value="RZC49508"/>
    <property type="gene ID" value="C5167_017942"/>
</dbReference>
<dbReference type="PROSITE" id="PS50297">
    <property type="entry name" value="ANK_REP_REGION"/>
    <property type="match status" value="1"/>
</dbReference>
<feature type="repeat" description="ANK" evidence="3">
    <location>
        <begin position="108"/>
        <end position="130"/>
    </location>
</feature>
<organism evidence="5 6">
    <name type="scientific">Papaver somniferum</name>
    <name type="common">Opium poppy</name>
    <dbReference type="NCBI Taxonomy" id="3469"/>
    <lineage>
        <taxon>Eukaryota</taxon>
        <taxon>Viridiplantae</taxon>
        <taxon>Streptophyta</taxon>
        <taxon>Embryophyta</taxon>
        <taxon>Tracheophyta</taxon>
        <taxon>Spermatophyta</taxon>
        <taxon>Magnoliopsida</taxon>
        <taxon>Ranunculales</taxon>
        <taxon>Papaveraceae</taxon>
        <taxon>Papaveroideae</taxon>
        <taxon>Papaver</taxon>
    </lineage>
</organism>
<dbReference type="InterPro" id="IPR002110">
    <property type="entry name" value="Ankyrin_rpt"/>
</dbReference>
<dbReference type="SUPFAM" id="SSF48403">
    <property type="entry name" value="Ankyrin repeat"/>
    <property type="match status" value="1"/>
</dbReference>
<gene>
    <name evidence="5" type="ORF">C5167_017942</name>
</gene>
<sequence length="189" mass="21884">MVTALTDELYGISLRGDVSELTKWREKNPNLPLNPKFTAHLRTPLHIAAMCGHVKFAEELCRLDRKLAKEKDTHDYTPLHLASERPSVCMVKKLLDVDTGVCMDKDEDGRTPIYLAAMEDRYKIIEALIKMKPEAIHIRYAQNETILHLCVEHDMYKVFSREQELPNGHECLEQQKHQSTPYVNTKTKR</sequence>
<dbReference type="OMA" id="NGHECLE"/>
<dbReference type="GO" id="GO:0005886">
    <property type="term" value="C:plasma membrane"/>
    <property type="evidence" value="ECO:0007669"/>
    <property type="project" value="TreeGrafter"/>
</dbReference>